<reference evidence="1" key="2">
    <citation type="submission" date="2023-05" db="EMBL/GenBank/DDBJ databases">
        <authorList>
            <consortium name="Lawrence Berkeley National Laboratory"/>
            <person name="Steindorff A."/>
            <person name="Hensen N."/>
            <person name="Bonometti L."/>
            <person name="Westerberg I."/>
            <person name="Brannstrom I.O."/>
            <person name="Guillou S."/>
            <person name="Cros-Aarteil S."/>
            <person name="Calhoun S."/>
            <person name="Haridas S."/>
            <person name="Kuo A."/>
            <person name="Mondo S."/>
            <person name="Pangilinan J."/>
            <person name="Riley R."/>
            <person name="Labutti K."/>
            <person name="Andreopoulos B."/>
            <person name="Lipzen A."/>
            <person name="Chen C."/>
            <person name="Yanf M."/>
            <person name="Daum C."/>
            <person name="Ng V."/>
            <person name="Clum A."/>
            <person name="Ohm R."/>
            <person name="Martin F."/>
            <person name="Silar P."/>
            <person name="Natvig D."/>
            <person name="Lalanne C."/>
            <person name="Gautier V."/>
            <person name="Ament-Velasquez S.L."/>
            <person name="Kruys A."/>
            <person name="Hutchinson M.I."/>
            <person name="Powell A.J."/>
            <person name="Barry K."/>
            <person name="Miller A.N."/>
            <person name="Grigoriev I.V."/>
            <person name="Debuchy R."/>
            <person name="Gladieux P."/>
            <person name="Thoren M.H."/>
            <person name="Johannesson H."/>
        </authorList>
    </citation>
    <scope>NUCLEOTIDE SEQUENCE</scope>
    <source>
        <strain evidence="1">CBS 731.68</strain>
    </source>
</reference>
<reference evidence="1" key="1">
    <citation type="journal article" date="2023" name="Mol. Phylogenet. Evol.">
        <title>Genome-scale phylogeny and comparative genomics of the fungal order Sordariales.</title>
        <authorList>
            <person name="Hensen N."/>
            <person name="Bonometti L."/>
            <person name="Westerberg I."/>
            <person name="Brannstrom I.O."/>
            <person name="Guillou S."/>
            <person name="Cros-Aarteil S."/>
            <person name="Calhoun S."/>
            <person name="Haridas S."/>
            <person name="Kuo A."/>
            <person name="Mondo S."/>
            <person name="Pangilinan J."/>
            <person name="Riley R."/>
            <person name="LaButti K."/>
            <person name="Andreopoulos B."/>
            <person name="Lipzen A."/>
            <person name="Chen C."/>
            <person name="Yan M."/>
            <person name="Daum C."/>
            <person name="Ng V."/>
            <person name="Clum A."/>
            <person name="Steindorff A."/>
            <person name="Ohm R.A."/>
            <person name="Martin F."/>
            <person name="Silar P."/>
            <person name="Natvig D.O."/>
            <person name="Lalanne C."/>
            <person name="Gautier V."/>
            <person name="Ament-Velasquez S.L."/>
            <person name="Kruys A."/>
            <person name="Hutchinson M.I."/>
            <person name="Powell A.J."/>
            <person name="Barry K."/>
            <person name="Miller A.N."/>
            <person name="Grigoriev I.V."/>
            <person name="Debuchy R."/>
            <person name="Gladieux P."/>
            <person name="Hiltunen Thoren M."/>
            <person name="Johannesson H."/>
        </authorList>
    </citation>
    <scope>NUCLEOTIDE SEQUENCE</scope>
    <source>
        <strain evidence="1">CBS 731.68</strain>
    </source>
</reference>
<accession>A0AAN6TX70</accession>
<name>A0AAN6TX70_9PEZI</name>
<organism evidence="1 2">
    <name type="scientific">Parathielavia appendiculata</name>
    <dbReference type="NCBI Taxonomy" id="2587402"/>
    <lineage>
        <taxon>Eukaryota</taxon>
        <taxon>Fungi</taxon>
        <taxon>Dikarya</taxon>
        <taxon>Ascomycota</taxon>
        <taxon>Pezizomycotina</taxon>
        <taxon>Sordariomycetes</taxon>
        <taxon>Sordariomycetidae</taxon>
        <taxon>Sordariales</taxon>
        <taxon>Chaetomiaceae</taxon>
        <taxon>Parathielavia</taxon>
    </lineage>
</organism>
<proteinExistence type="predicted"/>
<protein>
    <submittedName>
        <fullName evidence="1">Uncharacterized protein</fullName>
    </submittedName>
</protein>
<keyword evidence="2" id="KW-1185">Reference proteome</keyword>
<dbReference type="AlphaFoldDB" id="A0AAN6TX70"/>
<comment type="caution">
    <text evidence="1">The sequence shown here is derived from an EMBL/GenBank/DDBJ whole genome shotgun (WGS) entry which is preliminary data.</text>
</comment>
<dbReference type="EMBL" id="MU853231">
    <property type="protein sequence ID" value="KAK4122189.1"/>
    <property type="molecule type" value="Genomic_DNA"/>
</dbReference>
<evidence type="ECO:0000313" key="1">
    <source>
        <dbReference type="EMBL" id="KAK4122189.1"/>
    </source>
</evidence>
<dbReference type="GeneID" id="87829967"/>
<dbReference type="RefSeq" id="XP_062645960.1">
    <property type="nucleotide sequence ID" value="XM_062793198.1"/>
</dbReference>
<dbReference type="Proteomes" id="UP001302602">
    <property type="component" value="Unassembled WGS sequence"/>
</dbReference>
<evidence type="ECO:0000313" key="2">
    <source>
        <dbReference type="Proteomes" id="UP001302602"/>
    </source>
</evidence>
<gene>
    <name evidence="1" type="ORF">N657DRAFT_646861</name>
</gene>
<sequence>MPTTPFVPQAPATSSPAPTVFAAAATPIPTLARASVRIVQGTALPNLTLLDVQPPIKVSACRHGMPRELWLQAQGLLRLLAEPGLRVERFIRVCFDVLIPFGSGCGSTLLYCIWR</sequence>